<comment type="subcellular location">
    <subcellularLocation>
        <location evidence="1">Periplasm</location>
    </subcellularLocation>
</comment>
<evidence type="ECO:0000256" key="2">
    <source>
        <dbReference type="ARBA" id="ARBA00010742"/>
    </source>
</evidence>
<keyword evidence="3" id="KW-0732">Signal</keyword>
<keyword evidence="6" id="KW-1185">Reference proteome</keyword>
<dbReference type="Pfam" id="PF09084">
    <property type="entry name" value="NMT1"/>
    <property type="match status" value="1"/>
</dbReference>
<dbReference type="AlphaFoldDB" id="A0A1B1Z914"/>
<proteinExistence type="inferred from homology"/>
<dbReference type="SUPFAM" id="SSF53850">
    <property type="entry name" value="Periplasmic binding protein-like II"/>
    <property type="match status" value="1"/>
</dbReference>
<dbReference type="Gene3D" id="3.40.190.10">
    <property type="entry name" value="Periplasmic binding protein-like II"/>
    <property type="match status" value="2"/>
</dbReference>
<feature type="domain" description="Solute-binding protein family 3/N-terminal" evidence="4">
    <location>
        <begin position="35"/>
        <end position="259"/>
    </location>
</feature>
<dbReference type="InterPro" id="IPR001638">
    <property type="entry name" value="Solute-binding_3/MltF_N"/>
</dbReference>
<accession>A0A1B1Z914</accession>
<dbReference type="EMBL" id="CP016761">
    <property type="protein sequence ID" value="ANX13932.1"/>
    <property type="molecule type" value="Genomic_DNA"/>
</dbReference>
<evidence type="ECO:0000256" key="3">
    <source>
        <dbReference type="ARBA" id="ARBA00022729"/>
    </source>
</evidence>
<dbReference type="PANTHER" id="PTHR30024">
    <property type="entry name" value="ALIPHATIC SULFONATES-BINDING PROTEIN-RELATED"/>
    <property type="match status" value="1"/>
</dbReference>
<reference evidence="5 6" key="1">
    <citation type="submission" date="2016-08" db="EMBL/GenBank/DDBJ databases">
        <title>Complete genome sequence of Fictibacillus arsenicus G25-54, a strain with toxicity to nematodes and a potential arsenic-resistance activity.</title>
        <authorList>
            <person name="Zheng Z."/>
        </authorList>
    </citation>
    <scope>NUCLEOTIDE SEQUENCE [LARGE SCALE GENOMIC DNA]</scope>
    <source>
        <strain evidence="5 6">G25-54</strain>
    </source>
</reference>
<protein>
    <recommendedName>
        <fullName evidence="4">Solute-binding protein family 3/N-terminal domain-containing protein</fullName>
    </recommendedName>
</protein>
<dbReference type="GO" id="GO:0042918">
    <property type="term" value="P:alkanesulfonate transmembrane transport"/>
    <property type="evidence" value="ECO:0007669"/>
    <property type="project" value="TreeGrafter"/>
</dbReference>
<dbReference type="InterPro" id="IPR015168">
    <property type="entry name" value="SsuA/THI5"/>
</dbReference>
<organism evidence="5 6">
    <name type="scientific">Fictibacillus arsenicus</name>
    <dbReference type="NCBI Taxonomy" id="255247"/>
    <lineage>
        <taxon>Bacteria</taxon>
        <taxon>Bacillati</taxon>
        <taxon>Bacillota</taxon>
        <taxon>Bacilli</taxon>
        <taxon>Bacillales</taxon>
        <taxon>Fictibacillaceae</taxon>
        <taxon>Fictibacillus</taxon>
    </lineage>
</organism>
<evidence type="ECO:0000256" key="1">
    <source>
        <dbReference type="ARBA" id="ARBA00004418"/>
    </source>
</evidence>
<comment type="similarity">
    <text evidence="2">Belongs to the bacterial solute-binding protein SsuA/TauA family.</text>
</comment>
<dbReference type="SMART" id="SM00062">
    <property type="entry name" value="PBPb"/>
    <property type="match status" value="1"/>
</dbReference>
<gene>
    <name evidence="5" type="ORF">ABE41_018120</name>
</gene>
<evidence type="ECO:0000313" key="6">
    <source>
        <dbReference type="Proteomes" id="UP000077412"/>
    </source>
</evidence>
<dbReference type="KEGG" id="far:ABE41_018120"/>
<dbReference type="GO" id="GO:0042597">
    <property type="term" value="C:periplasmic space"/>
    <property type="evidence" value="ECO:0007669"/>
    <property type="project" value="UniProtKB-SubCell"/>
</dbReference>
<dbReference type="PANTHER" id="PTHR30024:SF47">
    <property type="entry name" value="TAURINE-BINDING PERIPLASMIC PROTEIN"/>
    <property type="match status" value="1"/>
</dbReference>
<dbReference type="STRING" id="255247.ABE41_018120"/>
<name>A0A1B1Z914_9BACL</name>
<sequence length="346" mass="38090">MKKQVILAIILVLVLVLSACSQNITGGSSKNETMTVKIGLLNSLGNSSIYLGDEKGIFKKHGIKLDFKGFQSAQPISVAAQTGDIDVGSTAFTAGFFNLLTEGNSPLRIVADGSKEWPGYNGSALMVSKNAFDNGVKEIKDLKGKKIGVTQNGSSLHYMAGRLLEKEGLNIEDVTITPMGGVGNIAAALESNQIDAGVLLSTAVAPLVEKDKAKLITWVGDETKIQLSSMFYSKNMLEDEEKAKRFLAAYIESVRYYHDNVLTAKDKNSSEYKDAIKILAERTKIPEEKIPNNLPYIDRNAELWKEDLRTWSKWYNENDLLEKEVDVDKVVATDLYDDALKVLDKK</sequence>
<evidence type="ECO:0000313" key="5">
    <source>
        <dbReference type="EMBL" id="ANX13932.1"/>
    </source>
</evidence>
<evidence type="ECO:0000259" key="4">
    <source>
        <dbReference type="SMART" id="SM00062"/>
    </source>
</evidence>
<dbReference type="PROSITE" id="PS51257">
    <property type="entry name" value="PROKAR_LIPOPROTEIN"/>
    <property type="match status" value="1"/>
</dbReference>
<dbReference type="Proteomes" id="UP000077412">
    <property type="component" value="Chromosome"/>
</dbReference>